<sequence>MVLLSLNGIENDNIRLLSKAKYISGNNKNVMWNVTIVNVSVIFPWRNSASEYSNLITMINSDQSKRISIVEKFSVSLFLAFCMIPDESIPKQLEVYVLIESLKAHFSPSINGSLIELLNHMGTLLVMGKLGVLNSSHPPNIDWVVPTYSTFGISIVSKIDLVDLEVDLEYCGDSSSKLMVSLQKMVLRYVSTEFEEFLVSMKSLIICANKMKADMCFYLGIYLLLVLQLEKTVFLDQILNLINILIRLC</sequence>
<evidence type="ECO:0000313" key="1">
    <source>
        <dbReference type="EMBL" id="CAJ1948628.1"/>
    </source>
</evidence>
<dbReference type="Proteomes" id="UP001189624">
    <property type="component" value="Chromosome 4"/>
</dbReference>
<gene>
    <name evidence="1" type="ORF">AYBTSS11_LOCUS13286</name>
</gene>
<evidence type="ECO:0000313" key="2">
    <source>
        <dbReference type="Proteomes" id="UP001189624"/>
    </source>
</evidence>
<dbReference type="EMBL" id="OY731401">
    <property type="protein sequence ID" value="CAJ1948628.1"/>
    <property type="molecule type" value="Genomic_DNA"/>
</dbReference>
<keyword evidence="2" id="KW-1185">Reference proteome</keyword>
<proteinExistence type="predicted"/>
<dbReference type="Gramene" id="rna-AYBTSS11_LOCUS13286">
    <property type="protein sequence ID" value="CAJ1948628.1"/>
    <property type="gene ID" value="gene-AYBTSS11_LOCUS13286"/>
</dbReference>
<dbReference type="AlphaFoldDB" id="A0AA86VY66"/>
<accession>A0AA86VY66</accession>
<protein>
    <submittedName>
        <fullName evidence="1">Uncharacterized protein</fullName>
    </submittedName>
</protein>
<name>A0AA86VY66_9FABA</name>
<organism evidence="1 2">
    <name type="scientific">Sphenostylis stenocarpa</name>
    <dbReference type="NCBI Taxonomy" id="92480"/>
    <lineage>
        <taxon>Eukaryota</taxon>
        <taxon>Viridiplantae</taxon>
        <taxon>Streptophyta</taxon>
        <taxon>Embryophyta</taxon>
        <taxon>Tracheophyta</taxon>
        <taxon>Spermatophyta</taxon>
        <taxon>Magnoliopsida</taxon>
        <taxon>eudicotyledons</taxon>
        <taxon>Gunneridae</taxon>
        <taxon>Pentapetalae</taxon>
        <taxon>rosids</taxon>
        <taxon>fabids</taxon>
        <taxon>Fabales</taxon>
        <taxon>Fabaceae</taxon>
        <taxon>Papilionoideae</taxon>
        <taxon>50 kb inversion clade</taxon>
        <taxon>NPAAA clade</taxon>
        <taxon>indigoferoid/millettioid clade</taxon>
        <taxon>Phaseoleae</taxon>
        <taxon>Sphenostylis</taxon>
    </lineage>
</organism>
<reference evidence="1" key="1">
    <citation type="submission" date="2023-10" db="EMBL/GenBank/DDBJ databases">
        <authorList>
            <person name="Domelevo Entfellner J.-B."/>
        </authorList>
    </citation>
    <scope>NUCLEOTIDE SEQUENCE</scope>
</reference>